<dbReference type="InterPro" id="IPR046335">
    <property type="entry name" value="LacI/GalR-like_sensor"/>
</dbReference>
<dbReference type="SUPFAM" id="SSF53822">
    <property type="entry name" value="Periplasmic binding protein-like I"/>
    <property type="match status" value="1"/>
</dbReference>
<evidence type="ECO:0000256" key="4">
    <source>
        <dbReference type="SAM" id="MobiDB-lite"/>
    </source>
</evidence>
<evidence type="ECO:0000256" key="3">
    <source>
        <dbReference type="ARBA" id="ARBA00023163"/>
    </source>
</evidence>
<gene>
    <name evidence="6" type="ORF">ACFQNJ_18235</name>
</gene>
<keyword evidence="2 6" id="KW-0238">DNA-binding</keyword>
<evidence type="ECO:0000313" key="6">
    <source>
        <dbReference type="EMBL" id="MFC7436450.1"/>
    </source>
</evidence>
<evidence type="ECO:0000313" key="7">
    <source>
        <dbReference type="Proteomes" id="UP001596495"/>
    </source>
</evidence>
<sequence>MPRKATSPPSGATTDAADQARPRGPESGSARQRVQMADIARMAGVSASTVSRALSGSPLIPEATRQRITELARSLNYQINVGAANLRKRDTRTVGVVLLGESLQAISDPFILSILGAVGDRLDELDMSLLLSRLKHGQPQQLAQRYDSGQVLGLIVIGQTGWHDELNRLAARGVPMAVWGACLSDALYPVVGGDNEQGGYLAASHLIRRGCQRIAFFGDREHPEVALRHQGYQRALAEAGLTADAALYLPYRFGDEGIRATVDAWLDGQPEFDAVFAASDVAAMATTAALGDRELRVPQQVKVVGYDDIALAGHLRPSLSSVRQPAREAGRALVDLLMEAADGSKHRTVMLPAVLVERESSR</sequence>
<keyword evidence="1" id="KW-0805">Transcription regulation</keyword>
<feature type="domain" description="HTH lacI-type" evidence="5">
    <location>
        <begin position="34"/>
        <end position="88"/>
    </location>
</feature>
<protein>
    <submittedName>
        <fullName evidence="6">LacI family DNA-binding transcriptional regulator</fullName>
    </submittedName>
</protein>
<dbReference type="GO" id="GO:0003677">
    <property type="term" value="F:DNA binding"/>
    <property type="evidence" value="ECO:0007669"/>
    <property type="project" value="UniProtKB-KW"/>
</dbReference>
<reference evidence="7" key="1">
    <citation type="journal article" date="2019" name="Int. J. Syst. Evol. Microbiol.">
        <title>The Global Catalogue of Microorganisms (GCM) 10K type strain sequencing project: providing services to taxonomists for standard genome sequencing and annotation.</title>
        <authorList>
            <consortium name="The Broad Institute Genomics Platform"/>
            <consortium name="The Broad Institute Genome Sequencing Center for Infectious Disease"/>
            <person name="Wu L."/>
            <person name="Ma J."/>
        </authorList>
    </citation>
    <scope>NUCLEOTIDE SEQUENCE [LARGE SCALE GENOMIC DNA]</scope>
    <source>
        <strain evidence="7">CCUG 54518</strain>
    </source>
</reference>
<dbReference type="PROSITE" id="PS50932">
    <property type="entry name" value="HTH_LACI_2"/>
    <property type="match status" value="1"/>
</dbReference>
<evidence type="ECO:0000256" key="1">
    <source>
        <dbReference type="ARBA" id="ARBA00023015"/>
    </source>
</evidence>
<dbReference type="CDD" id="cd01392">
    <property type="entry name" value="HTH_LacI"/>
    <property type="match status" value="1"/>
</dbReference>
<dbReference type="Pfam" id="PF00356">
    <property type="entry name" value="LacI"/>
    <property type="match status" value="1"/>
</dbReference>
<dbReference type="Pfam" id="PF13377">
    <property type="entry name" value="Peripla_BP_3"/>
    <property type="match status" value="1"/>
</dbReference>
<comment type="caution">
    <text evidence="6">The sequence shown here is derived from an EMBL/GenBank/DDBJ whole genome shotgun (WGS) entry which is preliminary data.</text>
</comment>
<dbReference type="PANTHER" id="PTHR30146:SF120">
    <property type="entry name" value="ALANINE RACEMASE"/>
    <property type="match status" value="1"/>
</dbReference>
<dbReference type="PROSITE" id="PS00356">
    <property type="entry name" value="HTH_LACI_1"/>
    <property type="match status" value="1"/>
</dbReference>
<dbReference type="PANTHER" id="PTHR30146">
    <property type="entry name" value="LACI-RELATED TRANSCRIPTIONAL REPRESSOR"/>
    <property type="match status" value="1"/>
</dbReference>
<dbReference type="SMART" id="SM00354">
    <property type="entry name" value="HTH_LACI"/>
    <property type="match status" value="1"/>
</dbReference>
<evidence type="ECO:0000256" key="2">
    <source>
        <dbReference type="ARBA" id="ARBA00023125"/>
    </source>
</evidence>
<accession>A0ABW2REG6</accession>
<dbReference type="SUPFAM" id="SSF47413">
    <property type="entry name" value="lambda repressor-like DNA-binding domains"/>
    <property type="match status" value="1"/>
</dbReference>
<dbReference type="EMBL" id="JBHTBX010000018">
    <property type="protein sequence ID" value="MFC7436450.1"/>
    <property type="molecule type" value="Genomic_DNA"/>
</dbReference>
<dbReference type="InterPro" id="IPR010982">
    <property type="entry name" value="Lambda_DNA-bd_dom_sf"/>
</dbReference>
<dbReference type="InterPro" id="IPR000843">
    <property type="entry name" value="HTH_LacI"/>
</dbReference>
<dbReference type="RefSeq" id="WP_382260092.1">
    <property type="nucleotide sequence ID" value="NZ_JBHTBX010000018.1"/>
</dbReference>
<organism evidence="6 7">
    <name type="scientific">Hydrogenophaga bisanensis</name>
    <dbReference type="NCBI Taxonomy" id="439611"/>
    <lineage>
        <taxon>Bacteria</taxon>
        <taxon>Pseudomonadati</taxon>
        <taxon>Pseudomonadota</taxon>
        <taxon>Betaproteobacteria</taxon>
        <taxon>Burkholderiales</taxon>
        <taxon>Comamonadaceae</taxon>
        <taxon>Hydrogenophaga</taxon>
    </lineage>
</organism>
<keyword evidence="3" id="KW-0804">Transcription</keyword>
<dbReference type="Proteomes" id="UP001596495">
    <property type="component" value="Unassembled WGS sequence"/>
</dbReference>
<evidence type="ECO:0000259" key="5">
    <source>
        <dbReference type="PROSITE" id="PS50932"/>
    </source>
</evidence>
<proteinExistence type="predicted"/>
<name>A0ABW2REG6_9BURK</name>
<dbReference type="Gene3D" id="3.40.50.2300">
    <property type="match status" value="2"/>
</dbReference>
<feature type="region of interest" description="Disordered" evidence="4">
    <location>
        <begin position="1"/>
        <end position="33"/>
    </location>
</feature>
<keyword evidence="7" id="KW-1185">Reference proteome</keyword>
<dbReference type="InterPro" id="IPR028082">
    <property type="entry name" value="Peripla_BP_I"/>
</dbReference>
<dbReference type="Gene3D" id="1.10.260.40">
    <property type="entry name" value="lambda repressor-like DNA-binding domains"/>
    <property type="match status" value="1"/>
</dbReference>